<accession>A0AAV2C844</accession>
<dbReference type="PANTHER" id="PTHR36073:SF1">
    <property type="entry name" value="OS01G0962100 PROTEIN"/>
    <property type="match status" value="1"/>
</dbReference>
<evidence type="ECO:0000256" key="2">
    <source>
        <dbReference type="SAM" id="Phobius"/>
    </source>
</evidence>
<evidence type="ECO:0000313" key="3">
    <source>
        <dbReference type="EMBL" id="CAL1352648.1"/>
    </source>
</evidence>
<sequence length="313" mass="34675">MADVAALFTSMVSTTMTMAITKPFSMGLSLFVFAFRAAFLVINTWAELTAASISLHLRLFRSAVICIIALASLPFRVLTALGRQRMLEEQLAVVQAELENVSWERKVLEDHLRAAVKECKNLDSLLAEAEDESDKLITKLELMERELHTLKVENHRLKTIQREQLGTTLGGNAGEEDHERKHIADENAADISEQAGDSDASDDDEVVLMEQRDMAVSQSVLSAVLSLTVGMIAWEGKDTVMPLVVALYTVVGMSMRNVLKFFSTIRNKPAYDAVALLSFNCFILGTLTYPTLPKVVRILGSLASTHLNRFLRS</sequence>
<keyword evidence="1" id="KW-0175">Coiled coil</keyword>
<keyword evidence="4" id="KW-1185">Reference proteome</keyword>
<feature type="transmembrane region" description="Helical" evidence="2">
    <location>
        <begin position="271"/>
        <end position="292"/>
    </location>
</feature>
<dbReference type="PANTHER" id="PTHR36073">
    <property type="match status" value="1"/>
</dbReference>
<protein>
    <submittedName>
        <fullName evidence="3">Uncharacterized protein</fullName>
    </submittedName>
</protein>
<name>A0AAV2C844_9ROSI</name>
<keyword evidence="2" id="KW-0812">Transmembrane</keyword>
<feature type="coiled-coil region" evidence="1">
    <location>
        <begin position="112"/>
        <end position="160"/>
    </location>
</feature>
<feature type="transmembrane region" description="Helical" evidence="2">
    <location>
        <begin position="26"/>
        <end position="46"/>
    </location>
</feature>
<evidence type="ECO:0000256" key="1">
    <source>
        <dbReference type="SAM" id="Coils"/>
    </source>
</evidence>
<gene>
    <name evidence="3" type="ORF">LTRI10_LOCUS603</name>
</gene>
<reference evidence="3 4" key="1">
    <citation type="submission" date="2024-04" db="EMBL/GenBank/DDBJ databases">
        <authorList>
            <person name="Fracassetti M."/>
        </authorList>
    </citation>
    <scope>NUCLEOTIDE SEQUENCE [LARGE SCALE GENOMIC DNA]</scope>
</reference>
<dbReference type="AlphaFoldDB" id="A0AAV2C844"/>
<dbReference type="EMBL" id="OZ034813">
    <property type="protein sequence ID" value="CAL1352648.1"/>
    <property type="molecule type" value="Genomic_DNA"/>
</dbReference>
<feature type="transmembrane region" description="Helical" evidence="2">
    <location>
        <begin position="240"/>
        <end position="259"/>
    </location>
</feature>
<keyword evidence="2" id="KW-1133">Transmembrane helix</keyword>
<evidence type="ECO:0000313" key="4">
    <source>
        <dbReference type="Proteomes" id="UP001497516"/>
    </source>
</evidence>
<proteinExistence type="predicted"/>
<keyword evidence="2" id="KW-0472">Membrane</keyword>
<feature type="transmembrane region" description="Helical" evidence="2">
    <location>
        <begin position="58"/>
        <end position="78"/>
    </location>
</feature>
<dbReference type="Proteomes" id="UP001497516">
    <property type="component" value="Chromosome 1"/>
</dbReference>
<organism evidence="3 4">
    <name type="scientific">Linum trigynum</name>
    <dbReference type="NCBI Taxonomy" id="586398"/>
    <lineage>
        <taxon>Eukaryota</taxon>
        <taxon>Viridiplantae</taxon>
        <taxon>Streptophyta</taxon>
        <taxon>Embryophyta</taxon>
        <taxon>Tracheophyta</taxon>
        <taxon>Spermatophyta</taxon>
        <taxon>Magnoliopsida</taxon>
        <taxon>eudicotyledons</taxon>
        <taxon>Gunneridae</taxon>
        <taxon>Pentapetalae</taxon>
        <taxon>rosids</taxon>
        <taxon>fabids</taxon>
        <taxon>Malpighiales</taxon>
        <taxon>Linaceae</taxon>
        <taxon>Linum</taxon>
    </lineage>
</organism>
<feature type="transmembrane region" description="Helical" evidence="2">
    <location>
        <begin position="215"/>
        <end position="234"/>
    </location>
</feature>